<feature type="compositionally biased region" description="Basic and acidic residues" evidence="1">
    <location>
        <begin position="50"/>
        <end position="66"/>
    </location>
</feature>
<sequence length="66" mass="7277">MSVGRVPEREQSKCVPSPGAGAERVSRARAGQVSEREQSECRPSPGVGSRDYHEQSVIRRIEARQV</sequence>
<organism evidence="2 3">
    <name type="scientific">Chiloscyllium punctatum</name>
    <name type="common">Brownbanded bambooshark</name>
    <name type="synonym">Hemiscyllium punctatum</name>
    <dbReference type="NCBI Taxonomy" id="137246"/>
    <lineage>
        <taxon>Eukaryota</taxon>
        <taxon>Metazoa</taxon>
        <taxon>Chordata</taxon>
        <taxon>Craniata</taxon>
        <taxon>Vertebrata</taxon>
        <taxon>Chondrichthyes</taxon>
        <taxon>Elasmobranchii</taxon>
        <taxon>Galeomorphii</taxon>
        <taxon>Galeoidea</taxon>
        <taxon>Orectolobiformes</taxon>
        <taxon>Hemiscylliidae</taxon>
        <taxon>Chiloscyllium</taxon>
    </lineage>
</organism>
<evidence type="ECO:0000256" key="1">
    <source>
        <dbReference type="SAM" id="MobiDB-lite"/>
    </source>
</evidence>
<reference evidence="2 3" key="1">
    <citation type="journal article" date="2018" name="Nat. Ecol. Evol.">
        <title>Shark genomes provide insights into elasmobranch evolution and the origin of vertebrates.</title>
        <authorList>
            <person name="Hara Y"/>
            <person name="Yamaguchi K"/>
            <person name="Onimaru K"/>
            <person name="Kadota M"/>
            <person name="Koyanagi M"/>
            <person name="Keeley SD"/>
            <person name="Tatsumi K"/>
            <person name="Tanaka K"/>
            <person name="Motone F"/>
            <person name="Kageyama Y"/>
            <person name="Nozu R"/>
            <person name="Adachi N"/>
            <person name="Nishimura O"/>
            <person name="Nakagawa R"/>
            <person name="Tanegashima C"/>
            <person name="Kiyatake I"/>
            <person name="Matsumoto R"/>
            <person name="Murakumo K"/>
            <person name="Nishida K"/>
            <person name="Terakita A"/>
            <person name="Kuratani S"/>
            <person name="Sato K"/>
            <person name="Hyodo S Kuraku.S."/>
        </authorList>
    </citation>
    <scope>NUCLEOTIDE SEQUENCE [LARGE SCALE GENOMIC DNA]</scope>
</reference>
<protein>
    <submittedName>
        <fullName evidence="2">Uncharacterized protein</fullName>
    </submittedName>
</protein>
<name>A0A401SDM4_CHIPU</name>
<evidence type="ECO:0000313" key="2">
    <source>
        <dbReference type="EMBL" id="GCC28453.1"/>
    </source>
</evidence>
<accession>A0A401SDM4</accession>
<dbReference type="EMBL" id="BEZZ01000207">
    <property type="protein sequence ID" value="GCC28453.1"/>
    <property type="molecule type" value="Genomic_DNA"/>
</dbReference>
<evidence type="ECO:0000313" key="3">
    <source>
        <dbReference type="Proteomes" id="UP000287033"/>
    </source>
</evidence>
<dbReference type="AlphaFoldDB" id="A0A401SDM4"/>
<comment type="caution">
    <text evidence="2">The sequence shown here is derived from an EMBL/GenBank/DDBJ whole genome shotgun (WGS) entry which is preliminary data.</text>
</comment>
<feature type="region of interest" description="Disordered" evidence="1">
    <location>
        <begin position="1"/>
        <end position="66"/>
    </location>
</feature>
<feature type="compositionally biased region" description="Basic and acidic residues" evidence="1">
    <location>
        <begin position="1"/>
        <end position="12"/>
    </location>
</feature>
<dbReference type="Proteomes" id="UP000287033">
    <property type="component" value="Unassembled WGS sequence"/>
</dbReference>
<proteinExistence type="predicted"/>
<keyword evidence="3" id="KW-1185">Reference proteome</keyword>
<gene>
    <name evidence="2" type="ORF">chiPu_0006883</name>
</gene>